<feature type="domain" description="Bacterial bifunctional deaminase-reductase C-terminal" evidence="1">
    <location>
        <begin position="81"/>
        <end position="161"/>
    </location>
</feature>
<name>A0A3E1Y3K3_9BACT</name>
<organism evidence="2 3">
    <name type="scientific">Chitinophaga silvatica</name>
    <dbReference type="NCBI Taxonomy" id="2282649"/>
    <lineage>
        <taxon>Bacteria</taxon>
        <taxon>Pseudomonadati</taxon>
        <taxon>Bacteroidota</taxon>
        <taxon>Chitinophagia</taxon>
        <taxon>Chitinophagales</taxon>
        <taxon>Chitinophagaceae</taxon>
        <taxon>Chitinophaga</taxon>
    </lineage>
</organism>
<comment type="caution">
    <text evidence="2">The sequence shown here is derived from an EMBL/GenBank/DDBJ whole genome shotgun (WGS) entry which is preliminary data.</text>
</comment>
<protein>
    <recommendedName>
        <fullName evidence="1">Bacterial bifunctional deaminase-reductase C-terminal domain-containing protein</fullName>
    </recommendedName>
</protein>
<dbReference type="Pfam" id="PF01872">
    <property type="entry name" value="RibD_C"/>
    <property type="match status" value="1"/>
</dbReference>
<proteinExistence type="predicted"/>
<dbReference type="Proteomes" id="UP000260644">
    <property type="component" value="Unassembled WGS sequence"/>
</dbReference>
<accession>A0A3E1Y3K3</accession>
<evidence type="ECO:0000259" key="1">
    <source>
        <dbReference type="Pfam" id="PF01872"/>
    </source>
</evidence>
<dbReference type="InterPro" id="IPR002734">
    <property type="entry name" value="RibDG_C"/>
</dbReference>
<evidence type="ECO:0000313" key="3">
    <source>
        <dbReference type="Proteomes" id="UP000260644"/>
    </source>
</evidence>
<dbReference type="GO" id="GO:0009231">
    <property type="term" value="P:riboflavin biosynthetic process"/>
    <property type="evidence" value="ECO:0007669"/>
    <property type="project" value="InterPro"/>
</dbReference>
<dbReference type="InterPro" id="IPR024072">
    <property type="entry name" value="DHFR-like_dom_sf"/>
</dbReference>
<dbReference type="SUPFAM" id="SSF53597">
    <property type="entry name" value="Dihydrofolate reductase-like"/>
    <property type="match status" value="1"/>
</dbReference>
<dbReference type="EMBL" id="QPMM01000014">
    <property type="protein sequence ID" value="RFS19244.1"/>
    <property type="molecule type" value="Genomic_DNA"/>
</dbReference>
<reference evidence="2 3" key="1">
    <citation type="submission" date="2018-07" db="EMBL/GenBank/DDBJ databases">
        <title>Chitinophaga K2CV101002-2 sp. nov., isolated from a monsoon evergreen broad-leaved forest soil.</title>
        <authorList>
            <person name="Lv Y."/>
        </authorList>
    </citation>
    <scope>NUCLEOTIDE SEQUENCE [LARGE SCALE GENOMIC DNA]</scope>
    <source>
        <strain evidence="2 3">GDMCC 1.1288</strain>
    </source>
</reference>
<dbReference type="Gene3D" id="3.40.430.10">
    <property type="entry name" value="Dihydrofolate Reductase, subunit A"/>
    <property type="match status" value="1"/>
</dbReference>
<gene>
    <name evidence="2" type="ORF">DVR12_23710</name>
</gene>
<keyword evidence="3" id="KW-1185">Reference proteome</keyword>
<evidence type="ECO:0000313" key="2">
    <source>
        <dbReference type="EMBL" id="RFS19244.1"/>
    </source>
</evidence>
<sequence length="169" mass="18180">MKISLIANISANGKVLLSENTTYQAPREATGIFMEVANRAGNLVLGKKTFEMLQRVIGDVKVAFPGVELVLISTSQIATNDFKVVSSPEAAITYLTAKGAQEIAVGGGTITYNSFLEKDLITDIYFNIHPVIVGHGGVLATDNELTLKFKLVSLKQIGENIAQLQLTKI</sequence>
<dbReference type="GO" id="GO:0008703">
    <property type="term" value="F:5-amino-6-(5-phosphoribosylamino)uracil reductase activity"/>
    <property type="evidence" value="ECO:0007669"/>
    <property type="project" value="InterPro"/>
</dbReference>
<dbReference type="AlphaFoldDB" id="A0A3E1Y3K3"/>
<dbReference type="RefSeq" id="WP_116978297.1">
    <property type="nucleotide sequence ID" value="NZ_QPMM01000014.1"/>
</dbReference>
<dbReference type="OrthoDB" id="705695at2"/>